<evidence type="ECO:0000259" key="1">
    <source>
        <dbReference type="PROSITE" id="PS50206"/>
    </source>
</evidence>
<sequence>MSIFSFLFGGSGNTSDAIKVLDGENYKRAISKGKVQLVDVRTPREYGAGHIKNAKNIDFFQRSSFEAGFSKLEKGKPVYLYCQSGNRSLKAARRLVAMGFSEIYDLKGGYRAWSY</sequence>
<dbReference type="OrthoDB" id="9808735at2"/>
<reference evidence="2 3" key="1">
    <citation type="submission" date="2018-08" db="EMBL/GenBank/DDBJ databases">
        <title>Muricauda nanhaiensis sp. nov., isolated from seawater of the South China Sea.</title>
        <authorList>
            <person name="Dang Y."/>
        </authorList>
    </citation>
    <scope>NUCLEOTIDE SEQUENCE [LARGE SCALE GENOMIC DNA]</scope>
    <source>
        <strain evidence="2 3">SM1704</strain>
    </source>
</reference>
<dbReference type="PANTHER" id="PTHR45431:SF3">
    <property type="entry name" value="RHODANESE-LIKE DOMAIN-CONTAINING PROTEIN 15, CHLOROPLASTIC"/>
    <property type="match status" value="1"/>
</dbReference>
<evidence type="ECO:0000313" key="2">
    <source>
        <dbReference type="EMBL" id="RDY60069.1"/>
    </source>
</evidence>
<dbReference type="AlphaFoldDB" id="A0A371JRE5"/>
<dbReference type="PANTHER" id="PTHR45431">
    <property type="entry name" value="RHODANESE-LIKE DOMAIN-CONTAINING PROTEIN 15, CHLOROPLASTIC"/>
    <property type="match status" value="1"/>
</dbReference>
<protein>
    <submittedName>
        <fullName evidence="2">Rhodanese-like domain-containing protein</fullName>
    </submittedName>
</protein>
<dbReference type="PROSITE" id="PS50206">
    <property type="entry name" value="RHODANESE_3"/>
    <property type="match status" value="1"/>
</dbReference>
<proteinExistence type="predicted"/>
<dbReference type="RefSeq" id="WP_116184679.1">
    <property type="nucleotide sequence ID" value="NZ_QTJX01000002.1"/>
</dbReference>
<dbReference type="CDD" id="cd00158">
    <property type="entry name" value="RHOD"/>
    <property type="match status" value="1"/>
</dbReference>
<dbReference type="Gene3D" id="3.40.250.10">
    <property type="entry name" value="Rhodanese-like domain"/>
    <property type="match status" value="1"/>
</dbReference>
<dbReference type="InterPro" id="IPR052367">
    <property type="entry name" value="Thiosulfate_ST/Rhodanese-like"/>
</dbReference>
<evidence type="ECO:0000313" key="3">
    <source>
        <dbReference type="Proteomes" id="UP000261828"/>
    </source>
</evidence>
<dbReference type="SMART" id="SM00450">
    <property type="entry name" value="RHOD"/>
    <property type="match status" value="1"/>
</dbReference>
<dbReference type="EMBL" id="QTJX01000002">
    <property type="protein sequence ID" value="RDY60069.1"/>
    <property type="molecule type" value="Genomic_DNA"/>
</dbReference>
<dbReference type="InterPro" id="IPR001763">
    <property type="entry name" value="Rhodanese-like_dom"/>
</dbReference>
<feature type="domain" description="Rhodanese" evidence="1">
    <location>
        <begin position="31"/>
        <end position="115"/>
    </location>
</feature>
<dbReference type="InterPro" id="IPR036873">
    <property type="entry name" value="Rhodanese-like_dom_sf"/>
</dbReference>
<name>A0A371JRE5_9FLAO</name>
<keyword evidence="3" id="KW-1185">Reference proteome</keyword>
<comment type="caution">
    <text evidence="2">The sequence shown here is derived from an EMBL/GenBank/DDBJ whole genome shotgun (WGS) entry which is preliminary data.</text>
</comment>
<organism evidence="2 3">
    <name type="scientific">Flagellimonas nanhaiensis</name>
    <dbReference type="NCBI Taxonomy" id="2292706"/>
    <lineage>
        <taxon>Bacteria</taxon>
        <taxon>Pseudomonadati</taxon>
        <taxon>Bacteroidota</taxon>
        <taxon>Flavobacteriia</taxon>
        <taxon>Flavobacteriales</taxon>
        <taxon>Flavobacteriaceae</taxon>
        <taxon>Flagellimonas</taxon>
    </lineage>
</organism>
<accession>A0A371JRE5</accession>
<dbReference type="Pfam" id="PF00581">
    <property type="entry name" value="Rhodanese"/>
    <property type="match status" value="1"/>
</dbReference>
<dbReference type="Proteomes" id="UP000261828">
    <property type="component" value="Unassembled WGS sequence"/>
</dbReference>
<dbReference type="SUPFAM" id="SSF52821">
    <property type="entry name" value="Rhodanese/Cell cycle control phosphatase"/>
    <property type="match status" value="1"/>
</dbReference>
<gene>
    <name evidence="2" type="ORF">DX873_12080</name>
</gene>